<sequence length="150" mass="16754">MYCLIPLTRWMALLLLISGLVVSSALAQASEGAFATWLPKQRWQKRVVLLCAPNSASSELKAQRHQLAAAPAELQERDIVVREVLFDQLSNPDRQYIMQKLGVKPAAFTLLLIGKDGGVKRRETAPISPTSLFGTIDTMPMRRQEARRPK</sequence>
<feature type="signal peptide" evidence="2">
    <location>
        <begin position="1"/>
        <end position="27"/>
    </location>
</feature>
<evidence type="ECO:0000256" key="1">
    <source>
        <dbReference type="ARBA" id="ARBA00022729"/>
    </source>
</evidence>
<accession>A0A212U9M7</accession>
<name>A0A212U9M7_9BACT</name>
<dbReference type="AlphaFoldDB" id="A0A212U9M7"/>
<evidence type="ECO:0000313" key="4">
    <source>
        <dbReference type="EMBL" id="SNC74988.1"/>
    </source>
</evidence>
<evidence type="ECO:0000256" key="2">
    <source>
        <dbReference type="SAM" id="SignalP"/>
    </source>
</evidence>
<dbReference type="Proteomes" id="UP000198131">
    <property type="component" value="Unassembled WGS sequence"/>
</dbReference>
<keyword evidence="5" id="KW-1185">Reference proteome</keyword>
<gene>
    <name evidence="4" type="ORF">SAMN06265337_2648</name>
</gene>
<proteinExistence type="predicted"/>
<dbReference type="RefSeq" id="WP_170934792.1">
    <property type="nucleotide sequence ID" value="NZ_FYEW01000002.1"/>
</dbReference>
<evidence type="ECO:0000313" key="5">
    <source>
        <dbReference type="Proteomes" id="UP000198131"/>
    </source>
</evidence>
<dbReference type="EMBL" id="FYEW01000002">
    <property type="protein sequence ID" value="SNC74988.1"/>
    <property type="molecule type" value="Genomic_DNA"/>
</dbReference>
<organism evidence="4 5">
    <name type="scientific">Hymenobacter gelipurpurascens</name>
    <dbReference type="NCBI Taxonomy" id="89968"/>
    <lineage>
        <taxon>Bacteria</taxon>
        <taxon>Pseudomonadati</taxon>
        <taxon>Bacteroidota</taxon>
        <taxon>Cytophagia</taxon>
        <taxon>Cytophagales</taxon>
        <taxon>Hymenobacteraceae</taxon>
        <taxon>Hymenobacter</taxon>
    </lineage>
</organism>
<feature type="chain" id="PRO_5011990416" description="DUF4174 domain-containing protein" evidence="2">
    <location>
        <begin position="28"/>
        <end position="150"/>
    </location>
</feature>
<evidence type="ECO:0000259" key="3">
    <source>
        <dbReference type="Pfam" id="PF13778"/>
    </source>
</evidence>
<dbReference type="InterPro" id="IPR025232">
    <property type="entry name" value="DUF4174"/>
</dbReference>
<reference evidence="5" key="1">
    <citation type="submission" date="2017-06" db="EMBL/GenBank/DDBJ databases">
        <authorList>
            <person name="Varghese N."/>
            <person name="Submissions S."/>
        </authorList>
    </citation>
    <scope>NUCLEOTIDE SEQUENCE [LARGE SCALE GENOMIC DNA]</scope>
    <source>
        <strain evidence="5">DSM 11116</strain>
    </source>
</reference>
<keyword evidence="1 2" id="KW-0732">Signal</keyword>
<feature type="domain" description="DUF4174" evidence="3">
    <location>
        <begin position="39"/>
        <end position="145"/>
    </location>
</feature>
<dbReference type="Pfam" id="PF13778">
    <property type="entry name" value="DUF4174"/>
    <property type="match status" value="1"/>
</dbReference>
<protein>
    <recommendedName>
        <fullName evidence="3">DUF4174 domain-containing protein</fullName>
    </recommendedName>
</protein>